<keyword evidence="2" id="KW-1185">Reference proteome</keyword>
<dbReference type="RefSeq" id="WP_092698915.1">
    <property type="nucleotide sequence ID" value="NZ_FNFC01000002.1"/>
</dbReference>
<proteinExistence type="predicted"/>
<dbReference type="AlphaFoldDB" id="A0A1G8SLC0"/>
<protein>
    <submittedName>
        <fullName evidence="1">Uncharacterized protein</fullName>
    </submittedName>
</protein>
<dbReference type="OrthoDB" id="269239at2157"/>
<gene>
    <name evidence="1" type="ORF">SAMN05216226_10229</name>
</gene>
<dbReference type="Proteomes" id="UP000198856">
    <property type="component" value="Unassembled WGS sequence"/>
</dbReference>
<evidence type="ECO:0000313" key="2">
    <source>
        <dbReference type="Proteomes" id="UP000198856"/>
    </source>
</evidence>
<dbReference type="EMBL" id="FNFC01000002">
    <property type="protein sequence ID" value="SDJ30007.1"/>
    <property type="molecule type" value="Genomic_DNA"/>
</dbReference>
<evidence type="ECO:0000313" key="1">
    <source>
        <dbReference type="EMBL" id="SDJ30007.1"/>
    </source>
</evidence>
<reference evidence="1 2" key="1">
    <citation type="submission" date="2016-10" db="EMBL/GenBank/DDBJ databases">
        <authorList>
            <person name="de Groot N.N."/>
        </authorList>
    </citation>
    <scope>NUCLEOTIDE SEQUENCE [LARGE SCALE GENOMIC DNA]</scope>
    <source>
        <strain evidence="1 2">IBRC-M10015</strain>
    </source>
</reference>
<sequence>MGEKSPPQSALSDDERAWLVAVESADSLAELANIVGTVSQHQAYIAAKQRWQTLRERTEVAETEAELPGTRVDLGGRTVVVHGVTHADTTAEQRLLRDHVQAFLDAGEAVYCEQGIRPMYFTDMEAVCEIDDYRWAMYHCTERDIDSHVPGAIERSFLEDERLGADIRAVASTFRERAFTLIDAGKHMYGDAFTAAIGDLASAFLTSHEELATGEDFTSFQLSKQAARNPAMLADLQRYYRTVFLPQPLEREWLRRHDPELELFTHARNERIAAYILSNGPDTDLIHVITGAAHQPGVAYYLRAYRENEWSYEPFEIVP</sequence>
<accession>A0A1G8SLC0</accession>
<dbReference type="STRING" id="890420.SAMN05216226_10229"/>
<name>A0A1G8SLC0_9EURY</name>
<organism evidence="1 2">
    <name type="scientific">Halovenus aranensis</name>
    <dbReference type="NCBI Taxonomy" id="890420"/>
    <lineage>
        <taxon>Archaea</taxon>
        <taxon>Methanobacteriati</taxon>
        <taxon>Methanobacteriota</taxon>
        <taxon>Stenosarchaea group</taxon>
        <taxon>Halobacteria</taxon>
        <taxon>Halobacteriales</taxon>
        <taxon>Haloarculaceae</taxon>
        <taxon>Halovenus</taxon>
    </lineage>
</organism>